<dbReference type="OrthoDB" id="305067at2759"/>
<accession>A0A8S1U925</accession>
<proteinExistence type="predicted"/>
<evidence type="ECO:0000313" key="1">
    <source>
        <dbReference type="EMBL" id="CAD8160477.1"/>
    </source>
</evidence>
<dbReference type="AlphaFoldDB" id="A0A8S1U925"/>
<comment type="caution">
    <text evidence="1">The sequence shown here is derived from an EMBL/GenBank/DDBJ whole genome shotgun (WGS) entry which is preliminary data.</text>
</comment>
<keyword evidence="2" id="KW-1185">Reference proteome</keyword>
<dbReference type="EMBL" id="CAJJDO010000035">
    <property type="protein sequence ID" value="CAD8160477.1"/>
    <property type="molecule type" value="Genomic_DNA"/>
</dbReference>
<name>A0A8S1U925_9CILI</name>
<evidence type="ECO:0000313" key="2">
    <source>
        <dbReference type="Proteomes" id="UP000689195"/>
    </source>
</evidence>
<reference evidence="1" key="1">
    <citation type="submission" date="2021-01" db="EMBL/GenBank/DDBJ databases">
        <authorList>
            <consortium name="Genoscope - CEA"/>
            <person name="William W."/>
        </authorList>
    </citation>
    <scope>NUCLEOTIDE SEQUENCE</scope>
</reference>
<protein>
    <submittedName>
        <fullName evidence="1">Uncharacterized protein</fullName>
    </submittedName>
</protein>
<organism evidence="1 2">
    <name type="scientific">Paramecium pentaurelia</name>
    <dbReference type="NCBI Taxonomy" id="43138"/>
    <lineage>
        <taxon>Eukaryota</taxon>
        <taxon>Sar</taxon>
        <taxon>Alveolata</taxon>
        <taxon>Ciliophora</taxon>
        <taxon>Intramacronucleata</taxon>
        <taxon>Oligohymenophorea</taxon>
        <taxon>Peniculida</taxon>
        <taxon>Parameciidae</taxon>
        <taxon>Paramecium</taxon>
    </lineage>
</organism>
<dbReference type="Proteomes" id="UP000689195">
    <property type="component" value="Unassembled WGS sequence"/>
</dbReference>
<gene>
    <name evidence="1" type="ORF">PPENT_87.1.T0350004</name>
</gene>
<sequence length="42" mass="5045">MNEALTQQRGKLYQLESENRSFKTFNEEQNRVIETLSKQKIN</sequence>